<dbReference type="PROSITE" id="PS50089">
    <property type="entry name" value="ZF_RING_2"/>
    <property type="match status" value="1"/>
</dbReference>
<dbReference type="GO" id="GO:0008270">
    <property type="term" value="F:zinc ion binding"/>
    <property type="evidence" value="ECO:0007669"/>
    <property type="project" value="UniProtKB-KW"/>
</dbReference>
<keyword evidence="13" id="KW-1185">Reference proteome</keyword>
<sequence length="482" mass="52797">MCHSPLSSCATVISAAEALVPKLYGAPLSRYMEPAQGLKIHKQKYSDSESDSRSSGSTVELSLKYKKLPLPPDESDQPPLQRANGMVKRPALAADGVMMKMTLHLVWSNLKRKNFHQRSQNKRMLHPNSYVLEACEDKMQHTGELLEMIPLLEIILILNGLAYTPSLVRRGDKKQTCLRNTLLIFTPALGRCPYNITYWCSKLAKAYREETLVTVIAFAQTMDKVVKECMVCQTTWDNKRHQPVALPACGHSFCRHCLIKLRNVKEVVECPICRKVLVDLLPEDLPVNWALLQSVDPSPNMEFEEWARASGLTDSTIKKLVSEDLNSRVALKLLNGNDIFELGLTIGQRKILMAIVEELQEPETRKDTQKAPSDGKKQQSSDNNMPLKKEDPEGEDPKSDKKNDVAKKIIIGTAVGGLVGVGAVVAAPFALAAAGFTSAGIAAGSLAASMMSSAAIANGGAIAAGSTISGHWLHNDRTALFI</sequence>
<evidence type="ECO:0000256" key="7">
    <source>
        <dbReference type="ARBA" id="ARBA00022989"/>
    </source>
</evidence>
<dbReference type="InterPro" id="IPR017907">
    <property type="entry name" value="Znf_RING_CS"/>
</dbReference>
<dbReference type="Gene3D" id="3.30.40.10">
    <property type="entry name" value="Zinc/RING finger domain, C3HC4 (zinc finger)"/>
    <property type="match status" value="1"/>
</dbReference>
<keyword evidence="3" id="KW-0812">Transmembrane</keyword>
<evidence type="ECO:0000256" key="2">
    <source>
        <dbReference type="ARBA" id="ARBA00007262"/>
    </source>
</evidence>
<keyword evidence="6" id="KW-0862">Zinc</keyword>
<evidence type="ECO:0000313" key="13">
    <source>
        <dbReference type="Proteomes" id="UP001487740"/>
    </source>
</evidence>
<feature type="compositionally biased region" description="Basic and acidic residues" evidence="10">
    <location>
        <begin position="387"/>
        <end position="402"/>
    </location>
</feature>
<reference evidence="12 13" key="1">
    <citation type="submission" date="2023-03" db="EMBL/GenBank/DDBJ databases">
        <title>High-quality genome of Scylla paramamosain provides insights in environmental adaptation.</title>
        <authorList>
            <person name="Zhang L."/>
        </authorList>
    </citation>
    <scope>NUCLEOTIDE SEQUENCE [LARGE SCALE GENOMIC DNA]</scope>
    <source>
        <strain evidence="12">LZ_2023a</strain>
        <tissue evidence="12">Muscle</tissue>
    </source>
</reference>
<dbReference type="Pfam" id="PF06140">
    <property type="entry name" value="Ifi-6-16"/>
    <property type="match status" value="1"/>
</dbReference>
<feature type="domain" description="RING-type" evidence="11">
    <location>
        <begin position="229"/>
        <end position="274"/>
    </location>
</feature>
<dbReference type="InterPro" id="IPR001841">
    <property type="entry name" value="Znf_RING"/>
</dbReference>
<dbReference type="EMBL" id="JARAKH010000042">
    <property type="protein sequence ID" value="KAK8380553.1"/>
    <property type="molecule type" value="Genomic_DNA"/>
</dbReference>
<dbReference type="Pfam" id="PF13639">
    <property type="entry name" value="zf-RING_2"/>
    <property type="match status" value="1"/>
</dbReference>
<keyword evidence="4" id="KW-0479">Metal-binding</keyword>
<evidence type="ECO:0000256" key="3">
    <source>
        <dbReference type="ARBA" id="ARBA00022692"/>
    </source>
</evidence>
<dbReference type="SMART" id="SM00184">
    <property type="entry name" value="RING"/>
    <property type="match status" value="1"/>
</dbReference>
<keyword evidence="7" id="KW-1133">Transmembrane helix</keyword>
<proteinExistence type="inferred from homology"/>
<dbReference type="AlphaFoldDB" id="A0AAW0SZX1"/>
<dbReference type="PROSITE" id="PS00518">
    <property type="entry name" value="ZF_RING_1"/>
    <property type="match status" value="1"/>
</dbReference>
<evidence type="ECO:0000256" key="5">
    <source>
        <dbReference type="ARBA" id="ARBA00022771"/>
    </source>
</evidence>
<feature type="region of interest" description="Disordered" evidence="10">
    <location>
        <begin position="361"/>
        <end position="402"/>
    </location>
</feature>
<evidence type="ECO:0000256" key="9">
    <source>
        <dbReference type="PROSITE-ProRule" id="PRU00175"/>
    </source>
</evidence>
<dbReference type="Gene3D" id="6.10.110.10">
    <property type="match status" value="1"/>
</dbReference>
<dbReference type="InterPro" id="IPR038213">
    <property type="entry name" value="IFI6/IFI27-like_sf"/>
</dbReference>
<keyword evidence="8" id="KW-0472">Membrane</keyword>
<dbReference type="InterPro" id="IPR009311">
    <property type="entry name" value="IFI6/IFI27-like"/>
</dbReference>
<gene>
    <name evidence="12" type="ORF">O3P69_016863</name>
</gene>
<dbReference type="PANTHER" id="PTHR16932">
    <property type="entry name" value="INTERFERON ALPHA-INDUCIBLE PROTEIN 27"/>
    <property type="match status" value="1"/>
</dbReference>
<dbReference type="GO" id="GO:0001836">
    <property type="term" value="P:release of cytochrome c from mitochondria"/>
    <property type="evidence" value="ECO:0007669"/>
    <property type="project" value="TreeGrafter"/>
</dbReference>
<protein>
    <recommendedName>
        <fullName evidence="11">RING-type domain-containing protein</fullName>
    </recommendedName>
</protein>
<keyword evidence="5 9" id="KW-0863">Zinc-finger</keyword>
<dbReference type="InterPro" id="IPR013083">
    <property type="entry name" value="Znf_RING/FYVE/PHD"/>
</dbReference>
<evidence type="ECO:0000256" key="4">
    <source>
        <dbReference type="ARBA" id="ARBA00022723"/>
    </source>
</evidence>
<feature type="compositionally biased region" description="Basic and acidic residues" evidence="10">
    <location>
        <begin position="362"/>
        <end position="379"/>
    </location>
</feature>
<dbReference type="Proteomes" id="UP001487740">
    <property type="component" value="Unassembled WGS sequence"/>
</dbReference>
<evidence type="ECO:0000259" key="11">
    <source>
        <dbReference type="PROSITE" id="PS50089"/>
    </source>
</evidence>
<accession>A0AAW0SZX1</accession>
<organism evidence="12 13">
    <name type="scientific">Scylla paramamosain</name>
    <name type="common">Mud crab</name>
    <dbReference type="NCBI Taxonomy" id="85552"/>
    <lineage>
        <taxon>Eukaryota</taxon>
        <taxon>Metazoa</taxon>
        <taxon>Ecdysozoa</taxon>
        <taxon>Arthropoda</taxon>
        <taxon>Crustacea</taxon>
        <taxon>Multicrustacea</taxon>
        <taxon>Malacostraca</taxon>
        <taxon>Eumalacostraca</taxon>
        <taxon>Eucarida</taxon>
        <taxon>Decapoda</taxon>
        <taxon>Pleocyemata</taxon>
        <taxon>Brachyura</taxon>
        <taxon>Eubrachyura</taxon>
        <taxon>Portunoidea</taxon>
        <taxon>Portunidae</taxon>
        <taxon>Portuninae</taxon>
        <taxon>Scylla</taxon>
    </lineage>
</organism>
<dbReference type="PANTHER" id="PTHR16932:SF18">
    <property type="entry name" value="INTERFERON, ALPHA-INDUCIBLE PROTEIN 27-LIKE 2"/>
    <property type="match status" value="1"/>
</dbReference>
<name>A0AAW0SZX1_SCYPA</name>
<evidence type="ECO:0000256" key="8">
    <source>
        <dbReference type="ARBA" id="ARBA00023136"/>
    </source>
</evidence>
<evidence type="ECO:0000256" key="6">
    <source>
        <dbReference type="ARBA" id="ARBA00022833"/>
    </source>
</evidence>
<comment type="subcellular location">
    <subcellularLocation>
        <location evidence="1">Membrane</location>
        <topology evidence="1">Multi-pass membrane protein</topology>
    </subcellularLocation>
</comment>
<evidence type="ECO:0000256" key="1">
    <source>
        <dbReference type="ARBA" id="ARBA00004141"/>
    </source>
</evidence>
<evidence type="ECO:0000313" key="12">
    <source>
        <dbReference type="EMBL" id="KAK8380553.1"/>
    </source>
</evidence>
<comment type="caution">
    <text evidence="12">The sequence shown here is derived from an EMBL/GenBank/DDBJ whole genome shotgun (WGS) entry which is preliminary data.</text>
</comment>
<comment type="similarity">
    <text evidence="2">Belongs to the IFI6/IFI27 family.</text>
</comment>
<dbReference type="SUPFAM" id="SSF57850">
    <property type="entry name" value="RING/U-box"/>
    <property type="match status" value="1"/>
</dbReference>
<evidence type="ECO:0000256" key="10">
    <source>
        <dbReference type="SAM" id="MobiDB-lite"/>
    </source>
</evidence>
<dbReference type="GO" id="GO:0031966">
    <property type="term" value="C:mitochondrial membrane"/>
    <property type="evidence" value="ECO:0007669"/>
    <property type="project" value="TreeGrafter"/>
</dbReference>
<dbReference type="GO" id="GO:0097193">
    <property type="term" value="P:intrinsic apoptotic signaling pathway"/>
    <property type="evidence" value="ECO:0007669"/>
    <property type="project" value="TreeGrafter"/>
</dbReference>